<comment type="caution">
    <text evidence="1">The sequence shown here is derived from an EMBL/GenBank/DDBJ whole genome shotgun (WGS) entry which is preliminary data.</text>
</comment>
<dbReference type="Proteomes" id="UP001372834">
    <property type="component" value="Unassembled WGS sequence"/>
</dbReference>
<gene>
    <name evidence="1" type="ORF">RUM43_012591</name>
</gene>
<accession>A0AAN8P5C3</accession>
<protein>
    <submittedName>
        <fullName evidence="1">Uncharacterized protein</fullName>
    </submittedName>
</protein>
<evidence type="ECO:0000313" key="1">
    <source>
        <dbReference type="EMBL" id="KAK6632852.1"/>
    </source>
</evidence>
<sequence length="91" mass="10788">MKITYLASTNLWLQRIEDKIILNSEKKNNKLCNNRDHSPSTEAPCCRWKKPMFKGLMWTPVTVSGEYFSLLLMDVSLKYLFFKKILRQLTE</sequence>
<name>A0AAN8P5C3_POLSC</name>
<proteinExistence type="predicted"/>
<organism evidence="1 2">
    <name type="scientific">Polyplax serrata</name>
    <name type="common">Common mouse louse</name>
    <dbReference type="NCBI Taxonomy" id="468196"/>
    <lineage>
        <taxon>Eukaryota</taxon>
        <taxon>Metazoa</taxon>
        <taxon>Ecdysozoa</taxon>
        <taxon>Arthropoda</taxon>
        <taxon>Hexapoda</taxon>
        <taxon>Insecta</taxon>
        <taxon>Pterygota</taxon>
        <taxon>Neoptera</taxon>
        <taxon>Paraneoptera</taxon>
        <taxon>Psocodea</taxon>
        <taxon>Troctomorpha</taxon>
        <taxon>Phthiraptera</taxon>
        <taxon>Anoplura</taxon>
        <taxon>Polyplacidae</taxon>
        <taxon>Polyplax</taxon>
    </lineage>
</organism>
<evidence type="ECO:0000313" key="2">
    <source>
        <dbReference type="Proteomes" id="UP001372834"/>
    </source>
</evidence>
<dbReference type="EMBL" id="JAWJWE010000006">
    <property type="protein sequence ID" value="KAK6632852.1"/>
    <property type="molecule type" value="Genomic_DNA"/>
</dbReference>
<dbReference type="AlphaFoldDB" id="A0AAN8P5C3"/>
<reference evidence="1 2" key="1">
    <citation type="submission" date="2023-10" db="EMBL/GenBank/DDBJ databases">
        <title>Genomes of two closely related lineages of the louse Polyplax serrata with different host specificities.</title>
        <authorList>
            <person name="Martinu J."/>
            <person name="Tarabai H."/>
            <person name="Stefka J."/>
            <person name="Hypsa V."/>
        </authorList>
    </citation>
    <scope>NUCLEOTIDE SEQUENCE [LARGE SCALE GENOMIC DNA]</scope>
    <source>
        <strain evidence="1">HR10_N</strain>
    </source>
</reference>